<keyword evidence="5" id="KW-0539">Nucleus</keyword>
<keyword evidence="2" id="KW-0698">rRNA processing</keyword>
<dbReference type="FunFam" id="2.130.10.10:FF:000378">
    <property type="entry name" value="U3 small nucleolar RNA-associated protein 7"/>
    <property type="match status" value="1"/>
</dbReference>
<dbReference type="Proteomes" id="UP001157974">
    <property type="component" value="Unassembled WGS sequence"/>
</dbReference>
<proteinExistence type="predicted"/>
<comment type="caution">
    <text evidence="8">The sequence shown here is derived from an EMBL/GenBank/DDBJ whole genome shotgun (WGS) entry which is preliminary data.</text>
</comment>
<dbReference type="InterPro" id="IPR040315">
    <property type="entry name" value="WDR46/Utp7"/>
</dbReference>
<dbReference type="InterPro" id="IPR001680">
    <property type="entry name" value="WD40_rpt"/>
</dbReference>
<keyword evidence="4" id="KW-0677">Repeat</keyword>
<dbReference type="AlphaFoldDB" id="A0AAV8URP0"/>
<comment type="subcellular location">
    <subcellularLocation>
        <location evidence="1">Nucleus</location>
        <location evidence="1">Nucleolus</location>
    </subcellularLocation>
</comment>
<evidence type="ECO:0000256" key="1">
    <source>
        <dbReference type="ARBA" id="ARBA00004604"/>
    </source>
</evidence>
<evidence type="ECO:0000313" key="8">
    <source>
        <dbReference type="EMBL" id="KAJ8905220.1"/>
    </source>
</evidence>
<evidence type="ECO:0000256" key="5">
    <source>
        <dbReference type="ARBA" id="ARBA00023242"/>
    </source>
</evidence>
<evidence type="ECO:0000259" key="7">
    <source>
        <dbReference type="Pfam" id="PF08149"/>
    </source>
</evidence>
<feature type="repeat" description="WD" evidence="6">
    <location>
        <begin position="266"/>
        <end position="307"/>
    </location>
</feature>
<evidence type="ECO:0000313" key="9">
    <source>
        <dbReference type="Proteomes" id="UP001157974"/>
    </source>
</evidence>
<organism evidence="8 9">
    <name type="scientific">Rhodosorus marinus</name>
    <dbReference type="NCBI Taxonomy" id="101924"/>
    <lineage>
        <taxon>Eukaryota</taxon>
        <taxon>Rhodophyta</taxon>
        <taxon>Stylonematophyceae</taxon>
        <taxon>Stylonematales</taxon>
        <taxon>Stylonemataceae</taxon>
        <taxon>Rhodosorus</taxon>
    </lineage>
</organism>
<evidence type="ECO:0000256" key="3">
    <source>
        <dbReference type="ARBA" id="ARBA00022574"/>
    </source>
</evidence>
<dbReference type="Gene3D" id="2.130.10.10">
    <property type="entry name" value="YVTN repeat-like/Quinoprotein amine dehydrogenase"/>
    <property type="match status" value="1"/>
</dbReference>
<dbReference type="InterPro" id="IPR012952">
    <property type="entry name" value="BING4_C_dom"/>
</dbReference>
<dbReference type="EMBL" id="JAMWBK010000005">
    <property type="protein sequence ID" value="KAJ8905220.1"/>
    <property type="molecule type" value="Genomic_DNA"/>
</dbReference>
<dbReference type="PANTHER" id="PTHR14085">
    <property type="entry name" value="WD-REPEAT PROTEIN BING4"/>
    <property type="match status" value="1"/>
</dbReference>
<keyword evidence="9" id="KW-1185">Reference proteome</keyword>
<protein>
    <recommendedName>
        <fullName evidence="7">BING4 C-terminal domain-containing protein</fullName>
    </recommendedName>
</protein>
<dbReference type="GO" id="GO:0000462">
    <property type="term" value="P:maturation of SSU-rRNA from tricistronic rRNA transcript (SSU-rRNA, 5.8S rRNA, LSU-rRNA)"/>
    <property type="evidence" value="ECO:0007669"/>
    <property type="project" value="TreeGrafter"/>
</dbReference>
<evidence type="ECO:0000256" key="4">
    <source>
        <dbReference type="ARBA" id="ARBA00022737"/>
    </source>
</evidence>
<evidence type="ECO:0000256" key="2">
    <source>
        <dbReference type="ARBA" id="ARBA00022552"/>
    </source>
</evidence>
<dbReference type="GO" id="GO:0030686">
    <property type="term" value="C:90S preribosome"/>
    <property type="evidence" value="ECO:0007669"/>
    <property type="project" value="TreeGrafter"/>
</dbReference>
<dbReference type="PANTHER" id="PTHR14085:SF3">
    <property type="entry name" value="WD REPEAT-CONTAINING PROTEIN 46"/>
    <property type="match status" value="1"/>
</dbReference>
<dbReference type="GO" id="GO:0032040">
    <property type="term" value="C:small-subunit processome"/>
    <property type="evidence" value="ECO:0007669"/>
    <property type="project" value="TreeGrafter"/>
</dbReference>
<dbReference type="Pfam" id="PF00400">
    <property type="entry name" value="WD40"/>
    <property type="match status" value="2"/>
</dbReference>
<dbReference type="SMART" id="SM00320">
    <property type="entry name" value="WD40"/>
    <property type="match status" value="3"/>
</dbReference>
<name>A0AAV8URP0_9RHOD</name>
<gene>
    <name evidence="8" type="ORF">NDN08_001729</name>
</gene>
<reference evidence="8 9" key="1">
    <citation type="journal article" date="2023" name="Nat. Commun.">
        <title>Origin of minicircular mitochondrial genomes in red algae.</title>
        <authorList>
            <person name="Lee Y."/>
            <person name="Cho C.H."/>
            <person name="Lee Y.M."/>
            <person name="Park S.I."/>
            <person name="Yang J.H."/>
            <person name="West J.A."/>
            <person name="Bhattacharya D."/>
            <person name="Yoon H.S."/>
        </authorList>
    </citation>
    <scope>NUCLEOTIDE SEQUENCE [LARGE SCALE GENOMIC DNA]</scope>
    <source>
        <strain evidence="8 9">CCMP1338</strain>
        <tissue evidence="8">Whole cell</tissue>
    </source>
</reference>
<accession>A0AAV8URP0</accession>
<evidence type="ECO:0000256" key="6">
    <source>
        <dbReference type="PROSITE-ProRule" id="PRU00221"/>
    </source>
</evidence>
<keyword evidence="3 6" id="KW-0853">WD repeat</keyword>
<feature type="domain" description="BING4 C-terminal" evidence="7">
    <location>
        <begin position="348"/>
        <end position="378"/>
    </location>
</feature>
<dbReference type="InterPro" id="IPR015943">
    <property type="entry name" value="WD40/YVTN_repeat-like_dom_sf"/>
</dbReference>
<dbReference type="InterPro" id="IPR036322">
    <property type="entry name" value="WD40_repeat_dom_sf"/>
</dbReference>
<dbReference type="PROSITE" id="PS50082">
    <property type="entry name" value="WD_REPEATS_2"/>
    <property type="match status" value="1"/>
</dbReference>
<dbReference type="SUPFAM" id="SSF50978">
    <property type="entry name" value="WD40 repeat-like"/>
    <property type="match status" value="1"/>
</dbReference>
<sequence length="424" mass="46733">MSKKDESSGMKVGDVLRNADLRLDKDVSDDRKLRGKLKALKKESLSAAERTAHLSQLTLTERTGFLEAEGPLERTFKVTQEQVLECSDTATKIRGSFKLELGKTGLGPYSAQYSRSGKLLLVYGRNGHVSVTNWTKMQPLSEIYLNQTVRDGTFLHNDSYFALAQRKYAAIYDSSGIELHVLRKHINPIGLEFLPYHFLLASLGERGGLQYTDSSTGEVVAELKTAHIGGASSITLNPFNACIATGHSNGTVALWSPISSEPLVRILANRGSINSIAITRDGTYMLTSGSDAYCNIYDLRTYKKLNCIRLPVAANRSIFSQRNLLALSFGPNVKLYKDIFSESTIGAPYMENLYPGKVVESLSFCPYEDVLGVSHSKESFHGVVRLRVECSSGSYVAMLKHVHPVCFQCGPSATFDKQREAPLP</sequence>
<dbReference type="Pfam" id="PF08149">
    <property type="entry name" value="BING4CT"/>
    <property type="match status" value="1"/>
</dbReference>